<reference evidence="3 4" key="1">
    <citation type="submission" date="2015-11" db="EMBL/GenBank/DDBJ databases">
        <title>Genomic analysis of 38 Legionella species identifies large and diverse effector repertoires.</title>
        <authorList>
            <person name="Burstein D."/>
            <person name="Amaro F."/>
            <person name="Zusman T."/>
            <person name="Lifshitz Z."/>
            <person name="Cohen O."/>
            <person name="Gilbert J.A."/>
            <person name="Pupko T."/>
            <person name="Shuman H.A."/>
            <person name="Segal G."/>
        </authorList>
    </citation>
    <scope>NUCLEOTIDE SEQUENCE [LARGE SCALE GENOMIC DNA]</scope>
    <source>
        <strain evidence="3 4">IMVS3376</strain>
    </source>
</reference>
<dbReference type="InterPro" id="IPR028057">
    <property type="entry name" value="DrrA_P4M"/>
</dbReference>
<dbReference type="InterPro" id="IPR038346">
    <property type="entry name" value="DrrA_PI4P-bd_sf"/>
</dbReference>
<dbReference type="GO" id="GO:0044161">
    <property type="term" value="C:host cell cytoplasmic vesicle"/>
    <property type="evidence" value="ECO:0007669"/>
    <property type="project" value="InterPro"/>
</dbReference>
<dbReference type="PATRIC" id="fig|947033.5.peg.786"/>
<evidence type="ECO:0000313" key="3">
    <source>
        <dbReference type="EMBL" id="KTD70129.1"/>
    </source>
</evidence>
<dbReference type="GO" id="GO:0031267">
    <property type="term" value="F:small GTPase binding"/>
    <property type="evidence" value="ECO:0007669"/>
    <property type="project" value="InterPro"/>
</dbReference>
<accession>A0A0W0ZLX5</accession>
<keyword evidence="4" id="KW-1185">Reference proteome</keyword>
<name>A0A0W0ZLX5_9GAMM</name>
<feature type="region of interest" description="Disordered" evidence="1">
    <location>
        <begin position="331"/>
        <end position="377"/>
    </location>
</feature>
<dbReference type="Proteomes" id="UP000054926">
    <property type="component" value="Unassembled WGS sequence"/>
</dbReference>
<evidence type="ECO:0000313" key="4">
    <source>
        <dbReference type="Proteomes" id="UP000054926"/>
    </source>
</evidence>
<evidence type="ECO:0000259" key="2">
    <source>
        <dbReference type="Pfam" id="PF14860"/>
    </source>
</evidence>
<evidence type="ECO:0000256" key="1">
    <source>
        <dbReference type="SAM" id="MobiDB-lite"/>
    </source>
</evidence>
<dbReference type="AlphaFoldDB" id="A0A0W0ZLX5"/>
<sequence length="581" mass="65062">MISAARARTLLARYQQDFLNMQEEIVTNRAGWRMDEYVLPHLIQALESIAYGRPFTPTTKIPSDPQKAISLLLGDLDQRFLEAHFNEGGKKIISNFIENAQALPLEPLSDNNYVNRIVVLQNGSYRIEGESDIGEYRAITIDINGNATGHNGSTVLGRVGDPMSQQRDKIYAHFKMPPPAPPIDKAEFITSTRKLIAEGVFDGRSEQFKNSLLLLCDAYEKGQQSIDGRLISAQISTWGMRPVAEGFINVDTAWNLLFQQMGNLNNDVYKSAIRSNLQNAFNQDASYSPTIKAMWFDAFLDQDGPKPNSKYANLAGFISNHTMPTSKTFMTSDDVPIGHKQPKPTAKTFMTSDDVPIGHKQSFSTSKKSSPQQMHSTNDQAKFIQQFILHHASGVTRPPLIQGDKVKIEFQNSNHLFEFQNANKKYMANIEVQVAGPGKKAFLTMPIAQIRQMENDAVHSKYEHFVTSNQGNRKVDTLASTSSLSSNFKDRYKTHQGDFLKSTILKDFYEDLQKASSSTEVAKVVKKYEDDGRYAILATAQNSTMQALSFMKTSSAKAFSDLKDERLAEIKNEHKKGHACS</sequence>
<comment type="caution">
    <text evidence="3">The sequence shown here is derived from an EMBL/GenBank/DDBJ whole genome shotgun (WGS) entry which is preliminary data.</text>
</comment>
<dbReference type="EMBL" id="LNYY01000016">
    <property type="protein sequence ID" value="KTD70129.1"/>
    <property type="molecule type" value="Genomic_DNA"/>
</dbReference>
<organism evidence="3 4">
    <name type="scientific">Legionella steelei</name>
    <dbReference type="NCBI Taxonomy" id="947033"/>
    <lineage>
        <taxon>Bacteria</taxon>
        <taxon>Pseudomonadati</taxon>
        <taxon>Pseudomonadota</taxon>
        <taxon>Gammaproteobacteria</taxon>
        <taxon>Legionellales</taxon>
        <taxon>Legionellaceae</taxon>
        <taxon>Legionella</taxon>
    </lineage>
</organism>
<feature type="domain" description="DrrA phosphatidylinositol 4-phosphate binding" evidence="2">
    <location>
        <begin position="482"/>
        <end position="573"/>
    </location>
</feature>
<protein>
    <submittedName>
        <fullName evidence="3">Multifunctional virulence effector protein DrrA</fullName>
    </submittedName>
</protein>
<proteinExistence type="predicted"/>
<dbReference type="OrthoDB" id="5652733at2"/>
<dbReference type="Pfam" id="PF14860">
    <property type="entry name" value="DrrA_P4M"/>
    <property type="match status" value="1"/>
</dbReference>
<feature type="compositionally biased region" description="Polar residues" evidence="1">
    <location>
        <begin position="361"/>
        <end position="377"/>
    </location>
</feature>
<gene>
    <name evidence="3" type="primary">drrA_3</name>
    <name evidence="3" type="ORF">Lste_0733</name>
</gene>
<dbReference type="RefSeq" id="WP_058509736.1">
    <property type="nucleotide sequence ID" value="NZ_LNYY01000016.1"/>
</dbReference>
<dbReference type="Gene3D" id="1.20.1280.280">
    <property type="match status" value="1"/>
</dbReference>